<proteinExistence type="inferred from homology"/>
<evidence type="ECO:0000256" key="1">
    <source>
        <dbReference type="ARBA" id="ARBA00004613"/>
    </source>
</evidence>
<evidence type="ECO:0000256" key="3">
    <source>
        <dbReference type="ARBA" id="ARBA00022525"/>
    </source>
</evidence>
<dbReference type="Proteomes" id="UP001217089">
    <property type="component" value="Unassembled WGS sequence"/>
</dbReference>
<comment type="caution">
    <text evidence="7">The sequence shown here is derived from an EMBL/GenBank/DDBJ whole genome shotgun (WGS) entry which is preliminary data.</text>
</comment>
<dbReference type="Pfam" id="PF00151">
    <property type="entry name" value="Lipase"/>
    <property type="match status" value="1"/>
</dbReference>
<comment type="subcellular location">
    <subcellularLocation>
        <location evidence="1">Secreted</location>
    </subcellularLocation>
</comment>
<evidence type="ECO:0000256" key="4">
    <source>
        <dbReference type="RuleBase" id="RU004262"/>
    </source>
</evidence>
<evidence type="ECO:0000259" key="6">
    <source>
        <dbReference type="Pfam" id="PF00151"/>
    </source>
</evidence>
<reference evidence="7 8" key="1">
    <citation type="submission" date="2022-12" db="EMBL/GenBank/DDBJ databases">
        <title>Chromosome-level genome of Tegillarca granosa.</title>
        <authorList>
            <person name="Kim J."/>
        </authorList>
    </citation>
    <scope>NUCLEOTIDE SEQUENCE [LARGE SCALE GENOMIC DNA]</scope>
    <source>
        <strain evidence="7">Teg-2019</strain>
        <tissue evidence="7">Adductor muscle</tissue>
    </source>
</reference>
<dbReference type="InterPro" id="IPR000734">
    <property type="entry name" value="TAG_lipase"/>
</dbReference>
<evidence type="ECO:0000313" key="7">
    <source>
        <dbReference type="EMBL" id="KAJ8310502.1"/>
    </source>
</evidence>
<keyword evidence="8" id="KW-1185">Reference proteome</keyword>
<protein>
    <recommendedName>
        <fullName evidence="6">Lipase domain-containing protein</fullName>
    </recommendedName>
</protein>
<dbReference type="PANTHER" id="PTHR11610">
    <property type="entry name" value="LIPASE"/>
    <property type="match status" value="1"/>
</dbReference>
<feature type="domain" description="Lipase" evidence="6">
    <location>
        <begin position="56"/>
        <end position="260"/>
    </location>
</feature>
<dbReference type="Gene3D" id="3.40.50.1820">
    <property type="entry name" value="alpha/beta hydrolase"/>
    <property type="match status" value="1"/>
</dbReference>
<keyword evidence="5" id="KW-0732">Signal</keyword>
<accession>A0ABQ9F2M0</accession>
<evidence type="ECO:0000256" key="5">
    <source>
        <dbReference type="SAM" id="SignalP"/>
    </source>
</evidence>
<gene>
    <name evidence="7" type="ORF">KUTeg_012367</name>
</gene>
<sequence length="307" mass="33486">MEIQSKMWKRCIFLALSVLYMVYSTESKNRQTRTTHSKCYSFLGCFTLDSTMPLPQEPNTINSTTILFNRVSSGSPVATIGAQTFLTDIKQFGSHVDTRKETKVIVHGFMHSAKTAWGDFNVLVVDWSHGNGPDYDQAASNTYMVGAELAYLINHMKQHYALNTSGVHIIGHSLGAQVSGHAGQKINKVGRITGLDPAEPHFTFPDPDTRLDSSDADFVDIIHTDGSNFKGFAGYGLKTALGHVDFYVNGGEHQPGCEEPTPSSINALLHGGVASGSCPNMGYDVDRSSRKGSYYLATTSVSPFCEK</sequence>
<dbReference type="EMBL" id="JARBDR010000640">
    <property type="protein sequence ID" value="KAJ8310502.1"/>
    <property type="molecule type" value="Genomic_DNA"/>
</dbReference>
<dbReference type="SUPFAM" id="SSF53474">
    <property type="entry name" value="alpha/beta-Hydrolases"/>
    <property type="match status" value="1"/>
</dbReference>
<keyword evidence="3" id="KW-0964">Secreted</keyword>
<name>A0ABQ9F2M0_TEGGR</name>
<comment type="similarity">
    <text evidence="2 4">Belongs to the AB hydrolase superfamily. Lipase family.</text>
</comment>
<evidence type="ECO:0000313" key="8">
    <source>
        <dbReference type="Proteomes" id="UP001217089"/>
    </source>
</evidence>
<feature type="chain" id="PRO_5047289137" description="Lipase domain-containing protein" evidence="5">
    <location>
        <begin position="28"/>
        <end position="307"/>
    </location>
</feature>
<evidence type="ECO:0000256" key="2">
    <source>
        <dbReference type="ARBA" id="ARBA00010701"/>
    </source>
</evidence>
<dbReference type="InterPro" id="IPR029058">
    <property type="entry name" value="AB_hydrolase_fold"/>
</dbReference>
<organism evidence="7 8">
    <name type="scientific">Tegillarca granosa</name>
    <name type="common">Malaysian cockle</name>
    <name type="synonym">Anadara granosa</name>
    <dbReference type="NCBI Taxonomy" id="220873"/>
    <lineage>
        <taxon>Eukaryota</taxon>
        <taxon>Metazoa</taxon>
        <taxon>Spiralia</taxon>
        <taxon>Lophotrochozoa</taxon>
        <taxon>Mollusca</taxon>
        <taxon>Bivalvia</taxon>
        <taxon>Autobranchia</taxon>
        <taxon>Pteriomorphia</taxon>
        <taxon>Arcoida</taxon>
        <taxon>Arcoidea</taxon>
        <taxon>Arcidae</taxon>
        <taxon>Tegillarca</taxon>
    </lineage>
</organism>
<feature type="signal peptide" evidence="5">
    <location>
        <begin position="1"/>
        <end position="27"/>
    </location>
</feature>
<dbReference type="InterPro" id="IPR013818">
    <property type="entry name" value="Lipase"/>
</dbReference>